<dbReference type="Proteomes" id="UP000494206">
    <property type="component" value="Unassembled WGS sequence"/>
</dbReference>
<keyword evidence="3" id="KW-1185">Reference proteome</keyword>
<dbReference type="AlphaFoldDB" id="A0A8S1EQ60"/>
<name>A0A8S1EQ60_9PELO</name>
<protein>
    <submittedName>
        <fullName evidence="2">Uncharacterized protein</fullName>
    </submittedName>
</protein>
<evidence type="ECO:0000256" key="1">
    <source>
        <dbReference type="SAM" id="SignalP"/>
    </source>
</evidence>
<reference evidence="2 3" key="1">
    <citation type="submission" date="2020-04" db="EMBL/GenBank/DDBJ databases">
        <authorList>
            <person name="Laetsch R D."/>
            <person name="Stevens L."/>
            <person name="Kumar S."/>
            <person name="Blaxter L. M."/>
        </authorList>
    </citation>
    <scope>NUCLEOTIDE SEQUENCE [LARGE SCALE GENOMIC DNA]</scope>
</reference>
<evidence type="ECO:0000313" key="3">
    <source>
        <dbReference type="Proteomes" id="UP000494206"/>
    </source>
</evidence>
<proteinExistence type="predicted"/>
<organism evidence="2 3">
    <name type="scientific">Caenorhabditis bovis</name>
    <dbReference type="NCBI Taxonomy" id="2654633"/>
    <lineage>
        <taxon>Eukaryota</taxon>
        <taxon>Metazoa</taxon>
        <taxon>Ecdysozoa</taxon>
        <taxon>Nematoda</taxon>
        <taxon>Chromadorea</taxon>
        <taxon>Rhabditida</taxon>
        <taxon>Rhabditina</taxon>
        <taxon>Rhabditomorpha</taxon>
        <taxon>Rhabditoidea</taxon>
        <taxon>Rhabditidae</taxon>
        <taxon>Peloderinae</taxon>
        <taxon>Caenorhabditis</taxon>
    </lineage>
</organism>
<feature type="signal peptide" evidence="1">
    <location>
        <begin position="1"/>
        <end position="20"/>
    </location>
</feature>
<dbReference type="PANTHER" id="PTHR37427">
    <property type="entry name" value="PROTEIN CBG20963-RELATED"/>
    <property type="match status" value="1"/>
</dbReference>
<dbReference type="EMBL" id="CADEPM010000005">
    <property type="protein sequence ID" value="CAB3405811.1"/>
    <property type="molecule type" value="Genomic_DNA"/>
</dbReference>
<keyword evidence="1" id="KW-0732">Signal</keyword>
<feature type="chain" id="PRO_5035915818" evidence="1">
    <location>
        <begin position="21"/>
        <end position="130"/>
    </location>
</feature>
<comment type="caution">
    <text evidence="2">The sequence shown here is derived from an EMBL/GenBank/DDBJ whole genome shotgun (WGS) entry which is preliminary data.</text>
</comment>
<gene>
    <name evidence="2" type="ORF">CBOVIS_LOCUS7961</name>
</gene>
<evidence type="ECO:0000313" key="2">
    <source>
        <dbReference type="EMBL" id="CAB3405811.1"/>
    </source>
</evidence>
<sequence>MNFLIVVLGILVLFIHRFYCCNFKVNVRSETEHDVWAQFTFHNKTQSEVLNFTRYGEERELRVTGVICNIGPTILKSYKEFPKKGVKPIGETSAFLDGNGEMFYKIFPKQGPMAVRSFAMICGFGQCRVG</sequence>
<dbReference type="OrthoDB" id="5869907at2759"/>
<dbReference type="PANTHER" id="PTHR37427:SF1">
    <property type="entry name" value="LIPOCALIN-LIKE DOMAIN-CONTAINING PROTEIN"/>
    <property type="match status" value="1"/>
</dbReference>
<accession>A0A8S1EQ60</accession>